<dbReference type="Proteomes" id="UP000246352">
    <property type="component" value="Unassembled WGS sequence"/>
</dbReference>
<proteinExistence type="predicted"/>
<evidence type="ECO:0000313" key="2">
    <source>
        <dbReference type="Proteomes" id="UP000246352"/>
    </source>
</evidence>
<dbReference type="AlphaFoldDB" id="A0A317PS43"/>
<protein>
    <submittedName>
        <fullName evidence="1">Uncharacterized protein DUF3572</fullName>
    </submittedName>
</protein>
<dbReference type="EMBL" id="QGTR01000001">
    <property type="protein sequence ID" value="PWW04283.1"/>
    <property type="molecule type" value="Genomic_DNA"/>
</dbReference>
<evidence type="ECO:0000313" key="1">
    <source>
        <dbReference type="EMBL" id="PWW04283.1"/>
    </source>
</evidence>
<dbReference type="OrthoDB" id="7356934at2"/>
<accession>A0A317PS43</accession>
<dbReference type="RefSeq" id="WP_110030731.1">
    <property type="nucleotide sequence ID" value="NZ_QGTR01000001.1"/>
</dbReference>
<reference evidence="1 2" key="1">
    <citation type="submission" date="2018-05" db="EMBL/GenBank/DDBJ databases">
        <title>Genomic Encyclopedia of Type Strains, Phase IV (KMG-IV): sequencing the most valuable type-strain genomes for metagenomic binning, comparative biology and taxonomic classification.</title>
        <authorList>
            <person name="Goeker M."/>
        </authorList>
    </citation>
    <scope>NUCLEOTIDE SEQUENCE [LARGE SCALE GENOMIC DNA]</scope>
    <source>
        <strain evidence="1 2">DSM 16791</strain>
    </source>
</reference>
<comment type="caution">
    <text evidence="1">The sequence shown here is derived from an EMBL/GenBank/DDBJ whole genome shotgun (WGS) entry which is preliminary data.</text>
</comment>
<dbReference type="Pfam" id="PF12096">
    <property type="entry name" value="DUF3572"/>
    <property type="match status" value="1"/>
</dbReference>
<dbReference type="InterPro" id="IPR021955">
    <property type="entry name" value="DUF3572"/>
</dbReference>
<gene>
    <name evidence="1" type="ORF">DFR52_101978</name>
</gene>
<keyword evidence="2" id="KW-1185">Reference proteome</keyword>
<organism evidence="1 2">
    <name type="scientific">Hoeflea marina</name>
    <dbReference type="NCBI Taxonomy" id="274592"/>
    <lineage>
        <taxon>Bacteria</taxon>
        <taxon>Pseudomonadati</taxon>
        <taxon>Pseudomonadota</taxon>
        <taxon>Alphaproteobacteria</taxon>
        <taxon>Hyphomicrobiales</taxon>
        <taxon>Rhizobiaceae</taxon>
        <taxon>Hoeflea</taxon>
    </lineage>
</organism>
<name>A0A317PS43_9HYPH</name>
<sequence>MADAQETAIAVLSWLAGEPELLGRFLALSGLEAHDLRAAAQDPGFFPGVLAFLMNHEPTLLAFCSATGTRPESIARAFRELGGDGEYTS</sequence>